<dbReference type="FunFam" id="1.10.10.10:FF:000001">
    <property type="entry name" value="LysR family transcriptional regulator"/>
    <property type="match status" value="1"/>
</dbReference>
<dbReference type="OrthoDB" id="9814165at2"/>
<dbReference type="SUPFAM" id="SSF46785">
    <property type="entry name" value="Winged helix' DNA-binding domain"/>
    <property type="match status" value="1"/>
</dbReference>
<protein>
    <recommendedName>
        <fullName evidence="5">HTH lysR-type domain-containing protein</fullName>
    </recommendedName>
</protein>
<dbReference type="InterPro" id="IPR000847">
    <property type="entry name" value="LysR_HTH_N"/>
</dbReference>
<name>A0A094JX47_9GAMM</name>
<keyword evidence="7" id="KW-1185">Reference proteome</keyword>
<dbReference type="GO" id="GO:0003677">
    <property type="term" value="F:DNA binding"/>
    <property type="evidence" value="ECO:0007669"/>
    <property type="project" value="UniProtKB-KW"/>
</dbReference>
<keyword evidence="2" id="KW-0805">Transcription regulation</keyword>
<dbReference type="AlphaFoldDB" id="A0A094JX47"/>
<evidence type="ECO:0000256" key="2">
    <source>
        <dbReference type="ARBA" id="ARBA00023015"/>
    </source>
</evidence>
<evidence type="ECO:0000256" key="3">
    <source>
        <dbReference type="ARBA" id="ARBA00023125"/>
    </source>
</evidence>
<dbReference type="SUPFAM" id="SSF53850">
    <property type="entry name" value="Periplasmic binding protein-like II"/>
    <property type="match status" value="1"/>
</dbReference>
<keyword evidence="3" id="KW-0238">DNA-binding</keyword>
<evidence type="ECO:0000259" key="5">
    <source>
        <dbReference type="PROSITE" id="PS50931"/>
    </source>
</evidence>
<keyword evidence="4" id="KW-0804">Transcription</keyword>
<dbReference type="Gene3D" id="3.40.190.10">
    <property type="entry name" value="Periplasmic binding protein-like II"/>
    <property type="match status" value="2"/>
</dbReference>
<dbReference type="PANTHER" id="PTHR30346">
    <property type="entry name" value="TRANSCRIPTIONAL DUAL REGULATOR HCAR-RELATED"/>
    <property type="match status" value="1"/>
</dbReference>
<dbReference type="GO" id="GO:0003700">
    <property type="term" value="F:DNA-binding transcription factor activity"/>
    <property type="evidence" value="ECO:0007669"/>
    <property type="project" value="InterPro"/>
</dbReference>
<dbReference type="PANTHER" id="PTHR30346:SF17">
    <property type="entry name" value="LYSR FAMILY TRANSCRIPTIONAL REGULATOR"/>
    <property type="match status" value="1"/>
</dbReference>
<evidence type="ECO:0000313" key="6">
    <source>
        <dbReference type="EMBL" id="KFZ36996.1"/>
    </source>
</evidence>
<dbReference type="GO" id="GO:0032993">
    <property type="term" value="C:protein-DNA complex"/>
    <property type="evidence" value="ECO:0007669"/>
    <property type="project" value="TreeGrafter"/>
</dbReference>
<feature type="domain" description="HTH lysR-type" evidence="5">
    <location>
        <begin position="1"/>
        <end position="58"/>
    </location>
</feature>
<reference evidence="6 7" key="1">
    <citation type="submission" date="2014-06" db="EMBL/GenBank/DDBJ databases">
        <title>Shewanella sp. YQH10.</title>
        <authorList>
            <person name="Liu Y."/>
            <person name="Zeng R."/>
        </authorList>
    </citation>
    <scope>NUCLEOTIDE SEQUENCE [LARGE SCALE GENOMIC DNA]</scope>
    <source>
        <strain evidence="6 7">YQH10</strain>
    </source>
</reference>
<dbReference type="eggNOG" id="COG0583">
    <property type="taxonomic scope" value="Bacteria"/>
</dbReference>
<dbReference type="Pfam" id="PF00126">
    <property type="entry name" value="HTH_1"/>
    <property type="match status" value="1"/>
</dbReference>
<accession>A0A094JX47</accession>
<gene>
    <name evidence="6" type="ORF">HR45_13200</name>
</gene>
<evidence type="ECO:0000313" key="7">
    <source>
        <dbReference type="Proteomes" id="UP000029264"/>
    </source>
</evidence>
<comment type="similarity">
    <text evidence="1">Belongs to the LysR transcriptional regulatory family.</text>
</comment>
<dbReference type="PRINTS" id="PR00039">
    <property type="entry name" value="HTHLYSR"/>
</dbReference>
<dbReference type="InterPro" id="IPR005119">
    <property type="entry name" value="LysR_subst-bd"/>
</dbReference>
<proteinExistence type="inferred from homology"/>
<evidence type="ECO:0000256" key="4">
    <source>
        <dbReference type="ARBA" id="ARBA00023163"/>
    </source>
</evidence>
<dbReference type="STRING" id="1515746.HR45_13200"/>
<dbReference type="Gene3D" id="1.10.10.10">
    <property type="entry name" value="Winged helix-like DNA-binding domain superfamily/Winged helix DNA-binding domain"/>
    <property type="match status" value="1"/>
</dbReference>
<evidence type="ECO:0000256" key="1">
    <source>
        <dbReference type="ARBA" id="ARBA00009437"/>
    </source>
</evidence>
<organism evidence="6 7">
    <name type="scientific">Shewanella mangrovi</name>
    <dbReference type="NCBI Taxonomy" id="1515746"/>
    <lineage>
        <taxon>Bacteria</taxon>
        <taxon>Pseudomonadati</taxon>
        <taxon>Pseudomonadota</taxon>
        <taxon>Gammaproteobacteria</taxon>
        <taxon>Alteromonadales</taxon>
        <taxon>Shewanellaceae</taxon>
        <taxon>Shewanella</taxon>
    </lineage>
</organism>
<dbReference type="RefSeq" id="WP_037443549.1">
    <property type="nucleotide sequence ID" value="NZ_JPEO01000010.1"/>
</dbReference>
<dbReference type="EMBL" id="JPEO01000010">
    <property type="protein sequence ID" value="KFZ36996.1"/>
    <property type="molecule type" value="Genomic_DNA"/>
</dbReference>
<dbReference type="InterPro" id="IPR036390">
    <property type="entry name" value="WH_DNA-bd_sf"/>
</dbReference>
<dbReference type="Proteomes" id="UP000029264">
    <property type="component" value="Unassembled WGS sequence"/>
</dbReference>
<comment type="caution">
    <text evidence="6">The sequence shown here is derived from an EMBL/GenBank/DDBJ whole genome shotgun (WGS) entry which is preliminary data.</text>
</comment>
<dbReference type="Pfam" id="PF03466">
    <property type="entry name" value="LysR_substrate"/>
    <property type="match status" value="1"/>
</dbReference>
<dbReference type="InterPro" id="IPR036388">
    <property type="entry name" value="WH-like_DNA-bd_sf"/>
</dbReference>
<sequence length="298" mass="32991">MTLIQLRHFMALAETGSFRRAAELVNLTQPALTRSIQSLEEDMGQRLFERIGRHTELTPLGKALKEDVRTLVDDADYLKDRARAIINGEMGAIRIGMGPMPSKILTAPLLRYMSTNHPGVRVECHVESTESMLESLKEHRLDVLVIATLLMPLSNDFRIEPIAALQGGAFMCREGHPLQARKSLSFDEICHYPIAALTMLNERIANYMVDSYGPAAHPDNCVSLRSNQFEPLIELASSSDTILFGVRGAALELVELPVKPAMKDSGLFGLVSLARSTEHPLLPTVRGLVTRLLQELPT</sequence>
<dbReference type="PROSITE" id="PS50931">
    <property type="entry name" value="HTH_LYSR"/>
    <property type="match status" value="1"/>
</dbReference>